<protein>
    <recommendedName>
        <fullName evidence="2">Methyltransferase domain-containing protein</fullName>
    </recommendedName>
</protein>
<dbReference type="Gene3D" id="3.40.50.150">
    <property type="entry name" value="Vaccinia Virus protein VP39"/>
    <property type="match status" value="1"/>
</dbReference>
<dbReference type="CDD" id="cd02440">
    <property type="entry name" value="AdoMet_MTases"/>
    <property type="match status" value="1"/>
</dbReference>
<feature type="compositionally biased region" description="Basic residues" evidence="1">
    <location>
        <begin position="7"/>
        <end position="17"/>
    </location>
</feature>
<evidence type="ECO:0000259" key="2">
    <source>
        <dbReference type="Pfam" id="PF13649"/>
    </source>
</evidence>
<feature type="non-terminal residue" evidence="3">
    <location>
        <position position="1"/>
    </location>
</feature>
<reference evidence="3" key="1">
    <citation type="submission" date="2020-12" db="EMBL/GenBank/DDBJ databases">
        <title>Metabolic potential, ecology and presence of endohyphal bacteria is reflected in genomic diversity of Mucoromycotina.</title>
        <authorList>
            <person name="Muszewska A."/>
            <person name="Okrasinska A."/>
            <person name="Steczkiewicz K."/>
            <person name="Drgas O."/>
            <person name="Orlowska M."/>
            <person name="Perlinska-Lenart U."/>
            <person name="Aleksandrzak-Piekarczyk T."/>
            <person name="Szatraj K."/>
            <person name="Zielenkiewicz U."/>
            <person name="Pilsyk S."/>
            <person name="Malc E."/>
            <person name="Mieczkowski P."/>
            <person name="Kruszewska J.S."/>
            <person name="Biernat P."/>
            <person name="Pawlowska J."/>
        </authorList>
    </citation>
    <scope>NUCLEOTIDE SEQUENCE</scope>
    <source>
        <strain evidence="3">WA0000051536</strain>
    </source>
</reference>
<keyword evidence="4" id="KW-1185">Reference proteome</keyword>
<gene>
    <name evidence="3" type="ORF">INT44_002002</name>
</gene>
<comment type="caution">
    <text evidence="3">The sequence shown here is derived from an EMBL/GenBank/DDBJ whole genome shotgun (WGS) entry which is preliminary data.</text>
</comment>
<evidence type="ECO:0000256" key="1">
    <source>
        <dbReference type="SAM" id="MobiDB-lite"/>
    </source>
</evidence>
<sequence>MGASLSRRSRNRSPRGKRPTDQRDTCSHSSISPSVKGTTIQGRVYHDVESSVYFFPMDEIEQDRLHGQHFGLKALFNGNLLAPVRDTVDLENHCHVLDVGCGPGSWLLDLATSHPNSKFVGVDIVDMFPSTIKPPNTEFHVANVLDGLPMFSDNSFDLVQMRLFASVLKGDQWIKTLTELKRVCRPGGMIQLLEVDYKVGFNLKFYNVTGNQFVNKFTSKRELMRPLVSIMASRGQDGEAAKKLAPMLTQAGFINPHTDHRPIAGGWDGALSHEIWLDIKNAMSAAAPIVAPGYGMDTAGYLAYLNETLEN</sequence>
<dbReference type="EMBL" id="JAEPRA010000005">
    <property type="protein sequence ID" value="KAG2185212.1"/>
    <property type="molecule type" value="Genomic_DNA"/>
</dbReference>
<dbReference type="InterPro" id="IPR029063">
    <property type="entry name" value="SAM-dependent_MTases_sf"/>
</dbReference>
<proteinExistence type="predicted"/>
<feature type="region of interest" description="Disordered" evidence="1">
    <location>
        <begin position="1"/>
        <end position="35"/>
    </location>
</feature>
<dbReference type="Pfam" id="PF13649">
    <property type="entry name" value="Methyltransf_25"/>
    <property type="match status" value="1"/>
</dbReference>
<dbReference type="InterPro" id="IPR041698">
    <property type="entry name" value="Methyltransf_25"/>
</dbReference>
<evidence type="ECO:0000313" key="3">
    <source>
        <dbReference type="EMBL" id="KAG2185212.1"/>
    </source>
</evidence>
<dbReference type="AlphaFoldDB" id="A0A8H7UKL8"/>
<accession>A0A8H7UKL8</accession>
<dbReference type="SUPFAM" id="SSF53335">
    <property type="entry name" value="S-adenosyl-L-methionine-dependent methyltransferases"/>
    <property type="match status" value="1"/>
</dbReference>
<evidence type="ECO:0000313" key="4">
    <source>
        <dbReference type="Proteomes" id="UP000612746"/>
    </source>
</evidence>
<organism evidence="3 4">
    <name type="scientific">Umbelopsis vinacea</name>
    <dbReference type="NCBI Taxonomy" id="44442"/>
    <lineage>
        <taxon>Eukaryota</taxon>
        <taxon>Fungi</taxon>
        <taxon>Fungi incertae sedis</taxon>
        <taxon>Mucoromycota</taxon>
        <taxon>Mucoromycotina</taxon>
        <taxon>Umbelopsidomycetes</taxon>
        <taxon>Umbelopsidales</taxon>
        <taxon>Umbelopsidaceae</taxon>
        <taxon>Umbelopsis</taxon>
    </lineage>
</organism>
<dbReference type="OrthoDB" id="2013972at2759"/>
<dbReference type="PANTHER" id="PTHR43591">
    <property type="entry name" value="METHYLTRANSFERASE"/>
    <property type="match status" value="1"/>
</dbReference>
<name>A0A8H7UKL8_9FUNG</name>
<dbReference type="Proteomes" id="UP000612746">
    <property type="component" value="Unassembled WGS sequence"/>
</dbReference>
<feature type="domain" description="Methyltransferase" evidence="2">
    <location>
        <begin position="96"/>
        <end position="188"/>
    </location>
</feature>